<evidence type="ECO:0000256" key="3">
    <source>
        <dbReference type="ARBA" id="ARBA00010026"/>
    </source>
</evidence>
<keyword evidence="7 9" id="KW-1133">Transmembrane helix</keyword>
<evidence type="ECO:0000256" key="6">
    <source>
        <dbReference type="ARBA" id="ARBA00022824"/>
    </source>
</evidence>
<dbReference type="PANTHER" id="PTHR13121:SF0">
    <property type="entry name" value="PHOSPHATIDYLINOSITOL GLYCAN ANCHOR BIOSYNTHESIS CLASS U PROTEIN"/>
    <property type="match status" value="1"/>
</dbReference>
<protein>
    <submittedName>
        <fullName evidence="10">Uncharacterized protein</fullName>
    </submittedName>
</protein>
<feature type="transmembrane region" description="Helical" evidence="9">
    <location>
        <begin position="95"/>
        <end position="118"/>
    </location>
</feature>
<organism evidence="10 11">
    <name type="scientific">Bonamia ostreae</name>
    <dbReference type="NCBI Taxonomy" id="126728"/>
    <lineage>
        <taxon>Eukaryota</taxon>
        <taxon>Sar</taxon>
        <taxon>Rhizaria</taxon>
        <taxon>Endomyxa</taxon>
        <taxon>Ascetosporea</taxon>
        <taxon>Haplosporida</taxon>
        <taxon>Bonamia</taxon>
    </lineage>
</organism>
<sequence length="325" mass="37579">MKRVYFKILLLTLLTRFTVFILFASRKNSPSNNSIAFSIGFEQRHNNFENMFEAFFHVKNGKSPFSGNVFHGNPLLLYFLLLLKINKLSYFKSKFALHLLTSICDFIAAINLMEIVNFVETKDAAKSPKTKEKSTFSILIAILYVSNPFAIFNSIISFSTINYCLLFVTVKNALKRRTLSSCLFFSLLIFTEIYALLFFPLLIAIFYKKEETIFNKVSKIALLTLLVAFFVGTPIYLLSKEKGTNFLKESYLFLLSVFFKILECKFESKFRNVLVFVCPDVGKVSKNIFDHLQHAIDFCFNSNFDRFLARALFLIRHFNVCANNL</sequence>
<evidence type="ECO:0000256" key="4">
    <source>
        <dbReference type="ARBA" id="ARBA00022502"/>
    </source>
</evidence>
<comment type="similarity">
    <text evidence="3">Belongs to the PIGU family.</text>
</comment>
<evidence type="ECO:0000256" key="2">
    <source>
        <dbReference type="ARBA" id="ARBA00004687"/>
    </source>
</evidence>
<proteinExistence type="inferred from homology"/>
<feature type="transmembrane region" description="Helical" evidence="9">
    <location>
        <begin position="138"/>
        <end position="170"/>
    </location>
</feature>
<dbReference type="InterPro" id="IPR009600">
    <property type="entry name" value="PIG-U"/>
</dbReference>
<feature type="transmembrane region" description="Helical" evidence="9">
    <location>
        <begin position="65"/>
        <end position="83"/>
    </location>
</feature>
<evidence type="ECO:0000256" key="8">
    <source>
        <dbReference type="ARBA" id="ARBA00023136"/>
    </source>
</evidence>
<evidence type="ECO:0000256" key="1">
    <source>
        <dbReference type="ARBA" id="ARBA00004477"/>
    </source>
</evidence>
<dbReference type="Pfam" id="PF06728">
    <property type="entry name" value="PIG-U"/>
    <property type="match status" value="1"/>
</dbReference>
<dbReference type="Proteomes" id="UP001439008">
    <property type="component" value="Unassembled WGS sequence"/>
</dbReference>
<keyword evidence="5 9" id="KW-0812">Transmembrane</keyword>
<evidence type="ECO:0000313" key="10">
    <source>
        <dbReference type="EMBL" id="MES1918360.1"/>
    </source>
</evidence>
<accession>A0ABV2AF89</accession>
<comment type="subcellular location">
    <subcellularLocation>
        <location evidence="1">Endoplasmic reticulum membrane</location>
        <topology evidence="1">Multi-pass membrane protein</topology>
    </subcellularLocation>
</comment>
<keyword evidence="6" id="KW-0256">Endoplasmic reticulum</keyword>
<evidence type="ECO:0000313" key="11">
    <source>
        <dbReference type="Proteomes" id="UP001439008"/>
    </source>
</evidence>
<keyword evidence="4" id="KW-0337">GPI-anchor biosynthesis</keyword>
<comment type="caution">
    <text evidence="10">The sequence shown here is derived from an EMBL/GenBank/DDBJ whole genome shotgun (WGS) entry which is preliminary data.</text>
</comment>
<gene>
    <name evidence="10" type="ORF">MHBO_000337</name>
</gene>
<reference evidence="10 11" key="1">
    <citation type="journal article" date="2024" name="BMC Biol.">
        <title>Comparative genomics of Ascetosporea gives new insight into the evolutionary basis for animal parasitism in Rhizaria.</title>
        <authorList>
            <person name="Hiltunen Thoren M."/>
            <person name="Onut-Brannstrom I."/>
            <person name="Alfjorden A."/>
            <person name="Peckova H."/>
            <person name="Swords F."/>
            <person name="Hooper C."/>
            <person name="Holzer A.S."/>
            <person name="Bass D."/>
            <person name="Burki F."/>
        </authorList>
    </citation>
    <scope>NUCLEOTIDE SEQUENCE [LARGE SCALE GENOMIC DNA]</scope>
    <source>
        <strain evidence="10">20-A016</strain>
    </source>
</reference>
<keyword evidence="11" id="KW-1185">Reference proteome</keyword>
<dbReference type="PANTHER" id="PTHR13121">
    <property type="entry name" value="GPI TRANSAMIDASE COMPONENT PIG-U"/>
    <property type="match status" value="1"/>
</dbReference>
<feature type="transmembrane region" description="Helical" evidence="9">
    <location>
        <begin position="182"/>
        <end position="207"/>
    </location>
</feature>
<evidence type="ECO:0000256" key="7">
    <source>
        <dbReference type="ARBA" id="ARBA00022989"/>
    </source>
</evidence>
<feature type="transmembrane region" description="Helical" evidence="9">
    <location>
        <begin position="219"/>
        <end position="238"/>
    </location>
</feature>
<name>A0ABV2AF89_9EUKA</name>
<comment type="pathway">
    <text evidence="2">Glycolipid biosynthesis; glycosylphosphatidylinositol-anchor biosynthesis.</text>
</comment>
<evidence type="ECO:0000256" key="9">
    <source>
        <dbReference type="SAM" id="Phobius"/>
    </source>
</evidence>
<keyword evidence="8 9" id="KW-0472">Membrane</keyword>
<evidence type="ECO:0000256" key="5">
    <source>
        <dbReference type="ARBA" id="ARBA00022692"/>
    </source>
</evidence>
<dbReference type="EMBL" id="JBDODL010000048">
    <property type="protein sequence ID" value="MES1918360.1"/>
    <property type="molecule type" value="Genomic_DNA"/>
</dbReference>